<keyword evidence="3" id="KW-1185">Reference proteome</keyword>
<dbReference type="Proteomes" id="UP001590950">
    <property type="component" value="Unassembled WGS sequence"/>
</dbReference>
<evidence type="ECO:0000313" key="2">
    <source>
        <dbReference type="EMBL" id="KAL2040315.1"/>
    </source>
</evidence>
<name>A0ABR4A4G1_9LECA</name>
<sequence length="171" mass="19293">MYLLSCSSPRSCSKVGCALLWHEFPVTALTTLEDILGSICFQTLSWDYDRIDQHRSGVKQSHEHNPVQVVPIRLLYFKMPENKFQETQVGKHPHEAASQMSYAMVHFLNERDARQAFLAGEPPADPNVSEETGTQPRNTEEVPSGNRAQGQRADEKTKAPALLLQMAEGWR</sequence>
<evidence type="ECO:0000313" key="3">
    <source>
        <dbReference type="Proteomes" id="UP001590950"/>
    </source>
</evidence>
<feature type="region of interest" description="Disordered" evidence="1">
    <location>
        <begin position="119"/>
        <end position="171"/>
    </location>
</feature>
<comment type="caution">
    <text evidence="2">The sequence shown here is derived from an EMBL/GenBank/DDBJ whole genome shotgun (WGS) entry which is preliminary data.</text>
</comment>
<protein>
    <submittedName>
        <fullName evidence="2">Uncharacterized protein</fullName>
    </submittedName>
</protein>
<reference evidence="2 3" key="1">
    <citation type="submission" date="2024-09" db="EMBL/GenBank/DDBJ databases">
        <title>Rethinking Asexuality: The Enigmatic Case of Functional Sexual Genes in Lepraria (Stereocaulaceae).</title>
        <authorList>
            <person name="Doellman M."/>
            <person name="Sun Y."/>
            <person name="Barcenas-Pena A."/>
            <person name="Lumbsch H.T."/>
            <person name="Grewe F."/>
        </authorList>
    </citation>
    <scope>NUCLEOTIDE SEQUENCE [LARGE SCALE GENOMIC DNA]</scope>
    <source>
        <strain evidence="2 3">Mercado 3170</strain>
    </source>
</reference>
<evidence type="ECO:0000256" key="1">
    <source>
        <dbReference type="SAM" id="MobiDB-lite"/>
    </source>
</evidence>
<organism evidence="2 3">
    <name type="scientific">Stereocaulon virgatum</name>
    <dbReference type="NCBI Taxonomy" id="373712"/>
    <lineage>
        <taxon>Eukaryota</taxon>
        <taxon>Fungi</taxon>
        <taxon>Dikarya</taxon>
        <taxon>Ascomycota</taxon>
        <taxon>Pezizomycotina</taxon>
        <taxon>Lecanoromycetes</taxon>
        <taxon>OSLEUM clade</taxon>
        <taxon>Lecanoromycetidae</taxon>
        <taxon>Lecanorales</taxon>
        <taxon>Lecanorineae</taxon>
        <taxon>Stereocaulaceae</taxon>
        <taxon>Stereocaulon</taxon>
    </lineage>
</organism>
<dbReference type="EMBL" id="JBEFKJ010000021">
    <property type="protein sequence ID" value="KAL2040315.1"/>
    <property type="molecule type" value="Genomic_DNA"/>
</dbReference>
<gene>
    <name evidence="2" type="ORF">N7G274_006758</name>
</gene>
<proteinExistence type="predicted"/>
<accession>A0ABR4A4G1</accession>